<name>A0A1R3GZD6_COCAP</name>
<accession>A0A1R3GZD6</accession>
<evidence type="ECO:0000313" key="2">
    <source>
        <dbReference type="Proteomes" id="UP000188268"/>
    </source>
</evidence>
<proteinExistence type="predicted"/>
<dbReference type="Proteomes" id="UP000188268">
    <property type="component" value="Unassembled WGS sequence"/>
</dbReference>
<dbReference type="Gramene" id="OMO63350">
    <property type="protein sequence ID" value="OMO63350"/>
    <property type="gene ID" value="CCACVL1_22412"/>
</dbReference>
<sequence length="126" mass="13995">MELHNRVLLIDAGKLTALNRVEFYSNNMIYNVAIVGVPWREKWRRRRASAVTLGGEEIERCCEASTLPCEQLALVTWHGGWDLKCRGGWDLKCHGGATLAPLQEDATVEASTSPSLTHGNEHPIKA</sequence>
<organism evidence="1 2">
    <name type="scientific">Corchorus capsularis</name>
    <name type="common">Jute</name>
    <dbReference type="NCBI Taxonomy" id="210143"/>
    <lineage>
        <taxon>Eukaryota</taxon>
        <taxon>Viridiplantae</taxon>
        <taxon>Streptophyta</taxon>
        <taxon>Embryophyta</taxon>
        <taxon>Tracheophyta</taxon>
        <taxon>Spermatophyta</taxon>
        <taxon>Magnoliopsida</taxon>
        <taxon>eudicotyledons</taxon>
        <taxon>Gunneridae</taxon>
        <taxon>Pentapetalae</taxon>
        <taxon>rosids</taxon>
        <taxon>malvids</taxon>
        <taxon>Malvales</taxon>
        <taxon>Malvaceae</taxon>
        <taxon>Grewioideae</taxon>
        <taxon>Apeibeae</taxon>
        <taxon>Corchorus</taxon>
    </lineage>
</organism>
<keyword evidence="2" id="KW-1185">Reference proteome</keyword>
<gene>
    <name evidence="1" type="ORF">CCACVL1_22412</name>
</gene>
<reference evidence="1 2" key="1">
    <citation type="submission" date="2013-09" db="EMBL/GenBank/DDBJ databases">
        <title>Corchorus capsularis genome sequencing.</title>
        <authorList>
            <person name="Alam M."/>
            <person name="Haque M.S."/>
            <person name="Islam M.S."/>
            <person name="Emdad E.M."/>
            <person name="Islam M.M."/>
            <person name="Ahmed B."/>
            <person name="Halim A."/>
            <person name="Hossen Q.M.M."/>
            <person name="Hossain M.Z."/>
            <person name="Ahmed R."/>
            <person name="Khan M.M."/>
            <person name="Islam R."/>
            <person name="Rashid M.M."/>
            <person name="Khan S.A."/>
            <person name="Rahman M.S."/>
            <person name="Alam M."/>
        </authorList>
    </citation>
    <scope>NUCLEOTIDE SEQUENCE [LARGE SCALE GENOMIC DNA]</scope>
    <source>
        <strain evidence="2">cv. CVL-1</strain>
        <tissue evidence="1">Whole seedling</tissue>
    </source>
</reference>
<protein>
    <submittedName>
        <fullName evidence="1">Uncharacterized protein</fullName>
    </submittedName>
</protein>
<comment type="caution">
    <text evidence="1">The sequence shown here is derived from an EMBL/GenBank/DDBJ whole genome shotgun (WGS) entry which is preliminary data.</text>
</comment>
<evidence type="ECO:0000313" key="1">
    <source>
        <dbReference type="EMBL" id="OMO63350.1"/>
    </source>
</evidence>
<dbReference type="EMBL" id="AWWV01012967">
    <property type="protein sequence ID" value="OMO63350.1"/>
    <property type="molecule type" value="Genomic_DNA"/>
</dbReference>
<dbReference type="AlphaFoldDB" id="A0A1R3GZD6"/>